<dbReference type="PRINTS" id="PR00846">
    <property type="entry name" value="GLHYDRLASE56"/>
</dbReference>
<evidence type="ECO:0000256" key="4">
    <source>
        <dbReference type="ARBA" id="ARBA00022475"/>
    </source>
</evidence>
<evidence type="ECO:0000256" key="9">
    <source>
        <dbReference type="ARBA" id="ARBA00023136"/>
    </source>
</evidence>
<dbReference type="GO" id="GO:0005886">
    <property type="term" value="C:plasma membrane"/>
    <property type="evidence" value="ECO:0007669"/>
    <property type="project" value="UniProtKB-SubCell"/>
</dbReference>
<keyword evidence="12" id="KW-0325">Glycoprotein</keyword>
<comment type="catalytic activity">
    <reaction evidence="1 17">
        <text>Random hydrolysis of (1-&gt;4)-linkages between N-acetyl-beta-D-glucosamine and D-glucuronate residues in hyaluronate.</text>
        <dbReference type="EC" id="3.2.1.35"/>
    </reaction>
</comment>
<dbReference type="GO" id="GO:0005975">
    <property type="term" value="P:carbohydrate metabolic process"/>
    <property type="evidence" value="ECO:0007669"/>
    <property type="project" value="InterPro"/>
</dbReference>
<dbReference type="GO" id="GO:0033906">
    <property type="term" value="F:hyaluronoglucuronidase activity"/>
    <property type="evidence" value="ECO:0007669"/>
    <property type="project" value="TreeGrafter"/>
</dbReference>
<dbReference type="GO" id="GO:0031410">
    <property type="term" value="C:cytoplasmic vesicle"/>
    <property type="evidence" value="ECO:0007669"/>
    <property type="project" value="TreeGrafter"/>
</dbReference>
<dbReference type="Pfam" id="PF01630">
    <property type="entry name" value="Glyco_hydro_56"/>
    <property type="match status" value="2"/>
</dbReference>
<evidence type="ECO:0000256" key="16">
    <source>
        <dbReference type="ARBA" id="ARBA00093545"/>
    </source>
</evidence>
<comment type="subunit">
    <text evidence="16">Interacts with MST1R.</text>
</comment>
<evidence type="ECO:0000256" key="13">
    <source>
        <dbReference type="ARBA" id="ARBA00023288"/>
    </source>
</evidence>
<dbReference type="InterPro" id="IPR000742">
    <property type="entry name" value="EGF"/>
</dbReference>
<dbReference type="AlphaFoldDB" id="A0A9D3SP89"/>
<keyword evidence="4" id="KW-1003">Cell membrane</keyword>
<sequence length="912" mass="105218">MANWFLSEWKLWLLVPLVLDSFTDAQTLKPTRWPLYQGKPLLLAWNAPTEECRPRHKVPLQLDQFHIVASPNEGFTKQNLTIFYKDRLGLYPYFNSDNNPVNGGLPQIASLTQHFKKMPQDIEKYIPNSATKGLAVIDWEEWRPLWIRNWDMKSIYKNQSILLESKKNPTRDQSHVMKLAQQEFEMSGRNFMLRSLKLAKSLRPNQLWGFYLFPDCYNHDYLQSMESYTGRCPDPEIARNEQLRWLWTESTALYPSVYIGSVLRSTAFARQFVRNRVKEGMRVASLDSELARPVFVYTRPTYINELELLTEADLVSTIGESVALGAAGIILWGDASYASSSVNCASLAEYIKGPLGSYLLNVSSAAEQCSHSVCGSRGRCLRRQPDSDTYLHLDPQSHRIVVQGKHLVVEGCMGSEELKRMREDFICQCFSGYQGNNCELQDPHRYITITCQNYWNFIKPGMGTVATWTWRIILLCIFLTCPIMSRPMLLSEFPFLTVWNAPTEKCASQYGVDLDLSTFDIIHNKNEGFIGGNITIFYSNKLGFYPHYTEKNESVYGGVPQNFSLDEHLSQAYADLQKNILYQNFTGLAVVDWESWRPLWDRNWDRKEVYQEGSRILVRAKHPDWKPKQIEAQAKKDFEGEAQKFMEKTIELGRTERPGGLWGFYGFPCCYNYQYKKNETYTGECPLLDMMRNNKLSWLWNVSTALYPEIYLDLSLKGRDRDILLYSRYRIQEGMRIREKTFPIQPVVIPYARIVYTYSMTFLSQEDLVHTIGESVALGAAGVVLWGDADYATNKSTCLAVKSYIDETLGRYLVNVTTAARLCSKELCSSNGRCVRQDVASSAYLHLDPAVWTIIPRAELPDQNPNSPSYVIQMKNKEEGYYFTKLFKCQCYPGWEGEHCEKKIAPKTRQRK</sequence>
<keyword evidence="7 18" id="KW-0732">Signal</keyword>
<keyword evidence="21" id="KW-1185">Reference proteome</keyword>
<dbReference type="PANTHER" id="PTHR11769:SF6">
    <property type="entry name" value="HYALURONIDASE-2"/>
    <property type="match status" value="1"/>
</dbReference>
<feature type="chain" id="PRO_5038605664" description="Hyaluronidase" evidence="18">
    <location>
        <begin position="26"/>
        <end position="912"/>
    </location>
</feature>
<evidence type="ECO:0000256" key="11">
    <source>
        <dbReference type="ARBA" id="ARBA00023170"/>
    </source>
</evidence>
<keyword evidence="14 17" id="KW-0326">Glycosidase</keyword>
<comment type="similarity">
    <text evidence="3 17">Belongs to the glycosyl hydrolase 56 family.</text>
</comment>
<evidence type="ECO:0000256" key="18">
    <source>
        <dbReference type="SAM" id="SignalP"/>
    </source>
</evidence>
<feature type="domain" description="EGF-like" evidence="19">
    <location>
        <begin position="427"/>
        <end position="438"/>
    </location>
</feature>
<evidence type="ECO:0000256" key="3">
    <source>
        <dbReference type="ARBA" id="ARBA00008871"/>
    </source>
</evidence>
<evidence type="ECO:0000256" key="5">
    <source>
        <dbReference type="ARBA" id="ARBA00022536"/>
    </source>
</evidence>
<dbReference type="Proteomes" id="UP000824219">
    <property type="component" value="Linkage Group LG11"/>
</dbReference>
<dbReference type="Gene3D" id="3.20.20.70">
    <property type="entry name" value="Aldolase class I"/>
    <property type="match status" value="2"/>
</dbReference>
<evidence type="ECO:0000256" key="12">
    <source>
        <dbReference type="ARBA" id="ARBA00023180"/>
    </source>
</evidence>
<evidence type="ECO:0000256" key="7">
    <source>
        <dbReference type="ARBA" id="ARBA00022729"/>
    </source>
</evidence>
<comment type="function">
    <text evidence="15">Catalyzes hyaluronan degradation into small fragments that are endocytosed and degraded in lysosomes by HYAL1 and exoglycosidases. Essential for the breakdown of extracellular matrix hyaluronan.</text>
</comment>
<reference evidence="20 21" key="1">
    <citation type="submission" date="2021-06" db="EMBL/GenBank/DDBJ databases">
        <title>Chromosome-level genome assembly of the red-tail catfish (Hemibagrus wyckioides).</title>
        <authorList>
            <person name="Shao F."/>
        </authorList>
    </citation>
    <scope>NUCLEOTIDE SEQUENCE [LARGE SCALE GENOMIC DNA]</scope>
    <source>
        <strain evidence="20">EC202008001</strain>
        <tissue evidence="20">Blood</tissue>
    </source>
</reference>
<evidence type="ECO:0000256" key="14">
    <source>
        <dbReference type="ARBA" id="ARBA00023295"/>
    </source>
</evidence>
<keyword evidence="11" id="KW-0675">Receptor</keyword>
<evidence type="ECO:0000256" key="1">
    <source>
        <dbReference type="ARBA" id="ARBA00000251"/>
    </source>
</evidence>
<dbReference type="EC" id="3.2.1.35" evidence="17"/>
<accession>A0A9D3SP89</accession>
<dbReference type="GO" id="GO:0030214">
    <property type="term" value="P:hyaluronan catabolic process"/>
    <property type="evidence" value="ECO:0007669"/>
    <property type="project" value="TreeGrafter"/>
</dbReference>
<keyword evidence="9" id="KW-0472">Membrane</keyword>
<dbReference type="PROSITE" id="PS01186">
    <property type="entry name" value="EGF_2"/>
    <property type="match status" value="1"/>
</dbReference>
<dbReference type="EMBL" id="JAHKSW010000011">
    <property type="protein sequence ID" value="KAG7326629.1"/>
    <property type="molecule type" value="Genomic_DNA"/>
</dbReference>
<proteinExistence type="inferred from homology"/>
<comment type="caution">
    <text evidence="20">The sequence shown here is derived from an EMBL/GenBank/DDBJ whole genome shotgun (WGS) entry which is preliminary data.</text>
</comment>
<evidence type="ECO:0000259" key="19">
    <source>
        <dbReference type="PROSITE" id="PS01186"/>
    </source>
</evidence>
<dbReference type="PANTHER" id="PTHR11769">
    <property type="entry name" value="HYALURONIDASE"/>
    <property type="match status" value="1"/>
</dbReference>
<dbReference type="GO" id="GO:0098552">
    <property type="term" value="C:side of membrane"/>
    <property type="evidence" value="ECO:0007669"/>
    <property type="project" value="UniProtKB-KW"/>
</dbReference>
<keyword evidence="6" id="KW-0336">GPI-anchor</keyword>
<gene>
    <name evidence="20" type="ORF">KOW79_010030</name>
</gene>
<evidence type="ECO:0000256" key="10">
    <source>
        <dbReference type="ARBA" id="ARBA00023157"/>
    </source>
</evidence>
<evidence type="ECO:0000256" key="15">
    <source>
        <dbReference type="ARBA" id="ARBA00093332"/>
    </source>
</evidence>
<evidence type="ECO:0000256" key="2">
    <source>
        <dbReference type="ARBA" id="ARBA00004609"/>
    </source>
</evidence>
<evidence type="ECO:0000256" key="8">
    <source>
        <dbReference type="ARBA" id="ARBA00022801"/>
    </source>
</evidence>
<dbReference type="OrthoDB" id="5796153at2759"/>
<dbReference type="FunFam" id="3.20.20.70:FF:000065">
    <property type="entry name" value="Hyaluronidase"/>
    <property type="match status" value="2"/>
</dbReference>
<dbReference type="InterPro" id="IPR017853">
    <property type="entry name" value="GH"/>
</dbReference>
<name>A0A9D3SP89_9TELE</name>
<dbReference type="InterPro" id="IPR018155">
    <property type="entry name" value="Hyaluronidase"/>
</dbReference>
<evidence type="ECO:0000313" key="21">
    <source>
        <dbReference type="Proteomes" id="UP000824219"/>
    </source>
</evidence>
<evidence type="ECO:0000256" key="6">
    <source>
        <dbReference type="ARBA" id="ARBA00022622"/>
    </source>
</evidence>
<evidence type="ECO:0000256" key="17">
    <source>
        <dbReference type="RuleBase" id="RU610713"/>
    </source>
</evidence>
<keyword evidence="5" id="KW-0245">EGF-like domain</keyword>
<keyword evidence="13" id="KW-0449">Lipoprotein</keyword>
<feature type="signal peptide" evidence="18">
    <location>
        <begin position="1"/>
        <end position="25"/>
    </location>
</feature>
<keyword evidence="8 17" id="KW-0378">Hydrolase</keyword>
<dbReference type="GO" id="GO:0004415">
    <property type="term" value="F:hyalurononglucosaminidase activity"/>
    <property type="evidence" value="ECO:0007669"/>
    <property type="project" value="UniProtKB-UniRule"/>
</dbReference>
<protein>
    <recommendedName>
        <fullName evidence="17">Hyaluronidase</fullName>
        <ecNumber evidence="17">3.2.1.35</ecNumber>
    </recommendedName>
</protein>
<dbReference type="CDD" id="cd00054">
    <property type="entry name" value="EGF_CA"/>
    <property type="match status" value="1"/>
</dbReference>
<dbReference type="SMART" id="SM00181">
    <property type="entry name" value="EGF"/>
    <property type="match status" value="2"/>
</dbReference>
<dbReference type="SUPFAM" id="SSF51445">
    <property type="entry name" value="(Trans)glycosidases"/>
    <property type="match status" value="2"/>
</dbReference>
<comment type="subcellular location">
    <subcellularLocation>
        <location evidence="2">Cell membrane</location>
        <topology evidence="2">Lipid-anchor</topology>
        <topology evidence="2">GPI-anchor</topology>
    </subcellularLocation>
</comment>
<organism evidence="20 21">
    <name type="scientific">Hemibagrus wyckioides</name>
    <dbReference type="NCBI Taxonomy" id="337641"/>
    <lineage>
        <taxon>Eukaryota</taxon>
        <taxon>Metazoa</taxon>
        <taxon>Chordata</taxon>
        <taxon>Craniata</taxon>
        <taxon>Vertebrata</taxon>
        <taxon>Euteleostomi</taxon>
        <taxon>Actinopterygii</taxon>
        <taxon>Neopterygii</taxon>
        <taxon>Teleostei</taxon>
        <taxon>Ostariophysi</taxon>
        <taxon>Siluriformes</taxon>
        <taxon>Bagridae</taxon>
        <taxon>Hemibagrus</taxon>
    </lineage>
</organism>
<dbReference type="InterPro" id="IPR013785">
    <property type="entry name" value="Aldolase_TIM"/>
</dbReference>
<evidence type="ECO:0000313" key="20">
    <source>
        <dbReference type="EMBL" id="KAG7326629.1"/>
    </source>
</evidence>
<keyword evidence="10" id="KW-1015">Disulfide bond</keyword>